<dbReference type="EMBL" id="OU892283">
    <property type="protein sequence ID" value="CAH1134051.1"/>
    <property type="molecule type" value="Genomic_DNA"/>
</dbReference>
<evidence type="ECO:0000313" key="19">
    <source>
        <dbReference type="Proteomes" id="UP001152799"/>
    </source>
</evidence>
<keyword evidence="7" id="KW-0498">Mitosis</keyword>
<dbReference type="Proteomes" id="UP001152799">
    <property type="component" value="Chromosome 7"/>
</dbReference>
<keyword evidence="5" id="KW-0963">Cytoplasm</keyword>
<evidence type="ECO:0000256" key="9">
    <source>
        <dbReference type="ARBA" id="ARBA00022871"/>
    </source>
</evidence>
<sequence length="625" mass="70129">MYPTNHKTLFVLDHTPYFGISCESPIEFGFLKGRTDFIPPISKSLWTLGIESAVEYSRMVWDLFPTGKLIRFFASDNLVHILNTWSSAQQSISHIMNGCAVVGAPPSSSSISPSPDYTVLHGLRAAIEGMCEPTEFQIEKIKTGRGKLLNKCRVICITSARDNKSMKRLEEIFLTVLNQQNKVVSGNDTLLRISHCHLIIINTFPINNMESSVNGHPAKRLSAILTTEVHSIKAPQIPNKLTSLILEHYDLASTTVTCIPMKEDPNASSSAYYDVEMFHSSTAHVPILKGNPLDSAAIRAIKEGLEYETVILKWCTPRRVTGNELHNCIAMNRITPVAVNSRPSLCLIKFLLNGHSVMLEMPRKGDDKIATHFLEAHGGEIFIHSLHSVRSVLEDPPSILEGCGGRVTDYRIQDFGLLIRQNTLVTITNKNSQEKPLENVVGRLNRQTKYWPLTISSTLIFNLKQAMWSELERFLKSNLYSENHKVVYRCLMECLNNLNLDEDASSEKLDFTEALNQQENVGANKYENAQGASVIRATTDSPMSPPPLANIPESSSQNSYAGKTLYEIFDIIEIEKVKIYIFYNVLARRKIGSICIFFLLQGHRTLRNVFNTKSGCKLLACVYFI</sequence>
<evidence type="ECO:0000256" key="10">
    <source>
        <dbReference type="ARBA" id="ARBA00023054"/>
    </source>
</evidence>
<dbReference type="Pfam" id="PF10221">
    <property type="entry name" value="Mat89Bb"/>
    <property type="match status" value="1"/>
</dbReference>
<evidence type="ECO:0000256" key="8">
    <source>
        <dbReference type="ARBA" id="ARBA00022782"/>
    </source>
</evidence>
<accession>A0A9P0DJT7</accession>
<keyword evidence="6" id="KW-0132">Cell division</keyword>
<dbReference type="InterPro" id="IPR019355">
    <property type="entry name" value="Cell_cycle_regulator_Mat89Bb"/>
</dbReference>
<evidence type="ECO:0000256" key="13">
    <source>
        <dbReference type="ARBA" id="ARBA00023306"/>
    </source>
</evidence>
<evidence type="ECO:0000256" key="15">
    <source>
        <dbReference type="ARBA" id="ARBA00032585"/>
    </source>
</evidence>
<evidence type="ECO:0000256" key="11">
    <source>
        <dbReference type="ARBA" id="ARBA00023242"/>
    </source>
</evidence>
<evidence type="ECO:0000256" key="14">
    <source>
        <dbReference type="ARBA" id="ARBA00030658"/>
    </source>
</evidence>
<keyword evidence="12" id="KW-0469">Meiosis</keyword>
<evidence type="ECO:0000256" key="1">
    <source>
        <dbReference type="ARBA" id="ARBA00004123"/>
    </source>
</evidence>
<evidence type="ECO:0000256" key="12">
    <source>
        <dbReference type="ARBA" id="ARBA00023254"/>
    </source>
</evidence>
<dbReference type="GO" id="GO:0048471">
    <property type="term" value="C:perinuclear region of cytoplasm"/>
    <property type="evidence" value="ECO:0007669"/>
    <property type="project" value="UniProtKB-SubCell"/>
</dbReference>
<keyword evidence="9" id="KW-0744">Spermatogenesis</keyword>
<dbReference type="OrthoDB" id="5844105at2759"/>
<keyword evidence="11" id="KW-0539">Nucleus</keyword>
<protein>
    <recommendedName>
        <fullName evidence="3">Protein asunder</fullName>
    </recommendedName>
    <alternativeName>
        <fullName evidence="15">Cell cycle regulator Mat89Bb</fullName>
    </alternativeName>
    <alternativeName>
        <fullName evidence="14">Set apart in position or space protein</fullName>
    </alternativeName>
</protein>
<comment type="subunit">
    <text evidence="17">Belongs to the multiprotein complex Integrator, at least composed of IntS1, IntS2, IntS3, IntS4, omd/IntS5, IntS6, defl/IntS7, IntS8, IntS9, IntS10, IntS11, IntS12, asun/IntS13, IntS14 and IntS15. The core complex associates with protein phosphatase 2A subunits mts/PP2A and Pp2A-29B, to form the Integrator-PP2A (INTAC) complex.</text>
</comment>
<organism evidence="18 19">
    <name type="scientific">Ceutorhynchus assimilis</name>
    <name type="common">cabbage seed weevil</name>
    <dbReference type="NCBI Taxonomy" id="467358"/>
    <lineage>
        <taxon>Eukaryota</taxon>
        <taxon>Metazoa</taxon>
        <taxon>Ecdysozoa</taxon>
        <taxon>Arthropoda</taxon>
        <taxon>Hexapoda</taxon>
        <taxon>Insecta</taxon>
        <taxon>Pterygota</taxon>
        <taxon>Neoptera</taxon>
        <taxon>Endopterygota</taxon>
        <taxon>Coleoptera</taxon>
        <taxon>Polyphaga</taxon>
        <taxon>Cucujiformia</taxon>
        <taxon>Curculionidae</taxon>
        <taxon>Ceutorhynchinae</taxon>
        <taxon>Ceutorhynchus</taxon>
    </lineage>
</organism>
<evidence type="ECO:0000313" key="18">
    <source>
        <dbReference type="EMBL" id="CAH1134051.1"/>
    </source>
</evidence>
<dbReference type="AlphaFoldDB" id="A0A9P0DJT7"/>
<dbReference type="GO" id="GO:0032039">
    <property type="term" value="C:integrator complex"/>
    <property type="evidence" value="ECO:0007669"/>
    <property type="project" value="TreeGrafter"/>
</dbReference>
<dbReference type="GO" id="GO:0030154">
    <property type="term" value="P:cell differentiation"/>
    <property type="evidence" value="ECO:0007669"/>
    <property type="project" value="UniProtKB-KW"/>
</dbReference>
<evidence type="ECO:0000256" key="4">
    <source>
        <dbReference type="ARBA" id="ARBA00022473"/>
    </source>
</evidence>
<name>A0A9P0DJT7_9CUCU</name>
<keyword evidence="4" id="KW-0217">Developmental protein</keyword>
<evidence type="ECO:0000256" key="16">
    <source>
        <dbReference type="ARBA" id="ARBA00061603"/>
    </source>
</evidence>
<keyword evidence="19" id="KW-1185">Reference proteome</keyword>
<dbReference type="GO" id="GO:0051301">
    <property type="term" value="P:cell division"/>
    <property type="evidence" value="ECO:0007669"/>
    <property type="project" value="UniProtKB-KW"/>
</dbReference>
<dbReference type="GO" id="GO:0051321">
    <property type="term" value="P:meiotic cell cycle"/>
    <property type="evidence" value="ECO:0007669"/>
    <property type="project" value="UniProtKB-KW"/>
</dbReference>
<keyword evidence="8" id="KW-0221">Differentiation</keyword>
<dbReference type="GO" id="GO:0007283">
    <property type="term" value="P:spermatogenesis"/>
    <property type="evidence" value="ECO:0007669"/>
    <property type="project" value="UniProtKB-KW"/>
</dbReference>
<keyword evidence="13" id="KW-0131">Cell cycle</keyword>
<keyword evidence="10" id="KW-0175">Coiled coil</keyword>
<dbReference type="PANTHER" id="PTHR12955">
    <property type="entry name" value="SARCOMA ANTIGEN NY-SAR-95-RELATED"/>
    <property type="match status" value="1"/>
</dbReference>
<dbReference type="GO" id="GO:0007346">
    <property type="term" value="P:regulation of mitotic cell cycle"/>
    <property type="evidence" value="ECO:0007669"/>
    <property type="project" value="TreeGrafter"/>
</dbReference>
<dbReference type="GO" id="GO:0051642">
    <property type="term" value="P:centrosome localization"/>
    <property type="evidence" value="ECO:0007669"/>
    <property type="project" value="TreeGrafter"/>
</dbReference>
<evidence type="ECO:0000256" key="17">
    <source>
        <dbReference type="ARBA" id="ARBA00065185"/>
    </source>
</evidence>
<evidence type="ECO:0000256" key="7">
    <source>
        <dbReference type="ARBA" id="ARBA00022776"/>
    </source>
</evidence>
<proteinExistence type="inferred from homology"/>
<comment type="similarity">
    <text evidence="16">Belongs to the Integrator subunit 13 family.</text>
</comment>
<evidence type="ECO:0000256" key="6">
    <source>
        <dbReference type="ARBA" id="ARBA00022618"/>
    </source>
</evidence>
<comment type="subcellular location">
    <subcellularLocation>
        <location evidence="2">Cytoplasm</location>
        <location evidence="2">Perinuclear region</location>
    </subcellularLocation>
    <subcellularLocation>
        <location evidence="1">Nucleus</location>
    </subcellularLocation>
</comment>
<evidence type="ECO:0000256" key="3">
    <source>
        <dbReference type="ARBA" id="ARBA00020501"/>
    </source>
</evidence>
<dbReference type="PANTHER" id="PTHR12955:SF1">
    <property type="entry name" value="INTEGRATOR COMPLEX SUBUNIT 13"/>
    <property type="match status" value="1"/>
</dbReference>
<reference evidence="18" key="1">
    <citation type="submission" date="2022-01" db="EMBL/GenBank/DDBJ databases">
        <authorList>
            <person name="King R."/>
        </authorList>
    </citation>
    <scope>NUCLEOTIDE SEQUENCE</scope>
</reference>
<evidence type="ECO:0000256" key="5">
    <source>
        <dbReference type="ARBA" id="ARBA00022490"/>
    </source>
</evidence>
<gene>
    <name evidence="18" type="ORF">CEUTPL_LOCUS12472</name>
</gene>
<evidence type="ECO:0000256" key="2">
    <source>
        <dbReference type="ARBA" id="ARBA00004556"/>
    </source>
</evidence>